<dbReference type="InterPro" id="IPR016186">
    <property type="entry name" value="C-type_lectin-like/link_sf"/>
</dbReference>
<reference evidence="5" key="1">
    <citation type="submission" date="2011-07" db="EMBL/GenBank/DDBJ databases">
        <authorList>
            <consortium name="Caenorhabditis brenneri Sequencing and Analysis Consortium"/>
            <person name="Wilson R.K."/>
        </authorList>
    </citation>
    <scope>NUCLEOTIDE SEQUENCE [LARGE SCALE GENOMIC DNA]</scope>
    <source>
        <strain evidence="5">PB2801</strain>
    </source>
</reference>
<feature type="region of interest" description="Disordered" evidence="1">
    <location>
        <begin position="25"/>
        <end position="65"/>
    </location>
</feature>
<dbReference type="SUPFAM" id="SSF56436">
    <property type="entry name" value="C-type lectin-like"/>
    <property type="match status" value="1"/>
</dbReference>
<evidence type="ECO:0000313" key="4">
    <source>
        <dbReference type="EMBL" id="EGT46465.1"/>
    </source>
</evidence>
<organism evidence="5">
    <name type="scientific">Caenorhabditis brenneri</name>
    <name type="common">Nematode worm</name>
    <dbReference type="NCBI Taxonomy" id="135651"/>
    <lineage>
        <taxon>Eukaryota</taxon>
        <taxon>Metazoa</taxon>
        <taxon>Ecdysozoa</taxon>
        <taxon>Nematoda</taxon>
        <taxon>Chromadorea</taxon>
        <taxon>Rhabditida</taxon>
        <taxon>Rhabditina</taxon>
        <taxon>Rhabditomorpha</taxon>
        <taxon>Rhabditoidea</taxon>
        <taxon>Rhabditidae</taxon>
        <taxon>Peloderinae</taxon>
        <taxon>Caenorhabditis</taxon>
    </lineage>
</organism>
<dbReference type="STRING" id="135651.G0P6I0"/>
<evidence type="ECO:0000256" key="1">
    <source>
        <dbReference type="SAM" id="MobiDB-lite"/>
    </source>
</evidence>
<feature type="chain" id="PRO_5003406347" description="C-type lectin domain-containing protein" evidence="2">
    <location>
        <begin position="17"/>
        <end position="224"/>
    </location>
</feature>
<evidence type="ECO:0000256" key="2">
    <source>
        <dbReference type="SAM" id="SignalP"/>
    </source>
</evidence>
<name>G0P6I0_CAEBE</name>
<sequence>MRQLFILCVGITVVSGVLIGNGRGYAGGSSSSSSEEHGHGHGRPPRPPGPRPPRPPRPPPTPQCPSDWMRFQRPHGVWCVKVFYQMANQVTAEALCQSRGATLSGLQNANERMQIANQGRILNAQNGGGLSEVWIGAKRRARCPTKPSCWPDDTFEWTDGHTVGTAGFHWAPQEPSNYGFQPCLELHISVADGVAARYGYAHGDLDDQYCPEVLKMYACGKVPV</sequence>
<feature type="signal peptide" evidence="2">
    <location>
        <begin position="1"/>
        <end position="16"/>
    </location>
</feature>
<dbReference type="AlphaFoldDB" id="G0P6I0"/>
<dbReference type="InterPro" id="IPR001304">
    <property type="entry name" value="C-type_lectin-like"/>
</dbReference>
<dbReference type="Proteomes" id="UP000008068">
    <property type="component" value="Unassembled WGS sequence"/>
</dbReference>
<dbReference type="OrthoDB" id="5868671at2759"/>
<dbReference type="Gene3D" id="3.10.100.10">
    <property type="entry name" value="Mannose-Binding Protein A, subunit A"/>
    <property type="match status" value="1"/>
</dbReference>
<evidence type="ECO:0000313" key="5">
    <source>
        <dbReference type="Proteomes" id="UP000008068"/>
    </source>
</evidence>
<dbReference type="SMART" id="SM00034">
    <property type="entry name" value="CLECT"/>
    <property type="match status" value="1"/>
</dbReference>
<protein>
    <recommendedName>
        <fullName evidence="3">C-type lectin domain-containing protein</fullName>
    </recommendedName>
</protein>
<dbReference type="CDD" id="cd00037">
    <property type="entry name" value="CLECT"/>
    <property type="match status" value="1"/>
</dbReference>
<accession>G0P6I0</accession>
<feature type="compositionally biased region" description="Pro residues" evidence="1">
    <location>
        <begin position="45"/>
        <end position="63"/>
    </location>
</feature>
<dbReference type="PROSITE" id="PS50041">
    <property type="entry name" value="C_TYPE_LECTIN_2"/>
    <property type="match status" value="1"/>
</dbReference>
<dbReference type="InterPro" id="IPR016187">
    <property type="entry name" value="CTDL_fold"/>
</dbReference>
<dbReference type="HOGENOM" id="CLU_058687_0_0_1"/>
<dbReference type="PANTHER" id="PTHR47517:SF2">
    <property type="entry name" value="C-TYPE LECTIN DOMAIN-CONTAINING PROTEIN"/>
    <property type="match status" value="1"/>
</dbReference>
<feature type="domain" description="C-type lectin" evidence="3">
    <location>
        <begin position="75"/>
        <end position="210"/>
    </location>
</feature>
<keyword evidence="5" id="KW-1185">Reference proteome</keyword>
<dbReference type="InParanoid" id="G0P6I0"/>
<dbReference type="EMBL" id="GL380098">
    <property type="protein sequence ID" value="EGT46465.1"/>
    <property type="molecule type" value="Genomic_DNA"/>
</dbReference>
<keyword evidence="2" id="KW-0732">Signal</keyword>
<dbReference type="PANTHER" id="PTHR47517">
    <property type="entry name" value="C-TYPE LECTIN-RELATED"/>
    <property type="match status" value="1"/>
</dbReference>
<dbReference type="FunCoup" id="G0P6I0">
    <property type="interactions" value="4"/>
</dbReference>
<dbReference type="eggNOG" id="KOG4297">
    <property type="taxonomic scope" value="Eukaryota"/>
</dbReference>
<dbReference type="OMA" id="RSFIHAD"/>
<proteinExistence type="predicted"/>
<evidence type="ECO:0000259" key="3">
    <source>
        <dbReference type="PROSITE" id="PS50041"/>
    </source>
</evidence>
<gene>
    <name evidence="4" type="ORF">CAEBREN_22396</name>
</gene>